<keyword evidence="3" id="KW-1185">Reference proteome</keyword>
<gene>
    <name evidence="2" type="ORF">GGX14DRAFT_570583</name>
</gene>
<accession>A0AAD6V7D2</accession>
<feature type="region of interest" description="Disordered" evidence="1">
    <location>
        <begin position="105"/>
        <end position="145"/>
    </location>
</feature>
<sequence>MEDSRDAQKVVAAFKSRLTEASPLLKVGAPDDVSSLDFMVSSVTREFGGSPRAVEAADSFELWRSPRRSESEVAIGLHSTALDTRFDPKGSDQVVPAERHDFDLRKYHPSSPEFGEPPSSPTRNVLDASEETILAHRLERDSRRM</sequence>
<dbReference type="AlphaFoldDB" id="A0AAD6V7D2"/>
<protein>
    <submittedName>
        <fullName evidence="2">Uncharacterized protein</fullName>
    </submittedName>
</protein>
<evidence type="ECO:0000313" key="3">
    <source>
        <dbReference type="Proteomes" id="UP001219525"/>
    </source>
</evidence>
<dbReference type="Proteomes" id="UP001219525">
    <property type="component" value="Unassembled WGS sequence"/>
</dbReference>
<reference evidence="2" key="1">
    <citation type="submission" date="2023-03" db="EMBL/GenBank/DDBJ databases">
        <title>Massive genome expansion in bonnet fungi (Mycena s.s.) driven by repeated elements and novel gene families across ecological guilds.</title>
        <authorList>
            <consortium name="Lawrence Berkeley National Laboratory"/>
            <person name="Harder C.B."/>
            <person name="Miyauchi S."/>
            <person name="Viragh M."/>
            <person name="Kuo A."/>
            <person name="Thoen E."/>
            <person name="Andreopoulos B."/>
            <person name="Lu D."/>
            <person name="Skrede I."/>
            <person name="Drula E."/>
            <person name="Henrissat B."/>
            <person name="Morin E."/>
            <person name="Kohler A."/>
            <person name="Barry K."/>
            <person name="LaButti K."/>
            <person name="Morin E."/>
            <person name="Salamov A."/>
            <person name="Lipzen A."/>
            <person name="Mereny Z."/>
            <person name="Hegedus B."/>
            <person name="Baldrian P."/>
            <person name="Stursova M."/>
            <person name="Weitz H."/>
            <person name="Taylor A."/>
            <person name="Grigoriev I.V."/>
            <person name="Nagy L.G."/>
            <person name="Martin F."/>
            <person name="Kauserud H."/>
        </authorList>
    </citation>
    <scope>NUCLEOTIDE SEQUENCE</scope>
    <source>
        <strain evidence="2">9144</strain>
    </source>
</reference>
<proteinExistence type="predicted"/>
<dbReference type="EMBL" id="JARJCW010000053">
    <property type="protein sequence ID" value="KAJ7202906.1"/>
    <property type="molecule type" value="Genomic_DNA"/>
</dbReference>
<evidence type="ECO:0000313" key="2">
    <source>
        <dbReference type="EMBL" id="KAJ7202906.1"/>
    </source>
</evidence>
<feature type="compositionally biased region" description="Basic and acidic residues" evidence="1">
    <location>
        <begin position="133"/>
        <end position="145"/>
    </location>
</feature>
<comment type="caution">
    <text evidence="2">The sequence shown here is derived from an EMBL/GenBank/DDBJ whole genome shotgun (WGS) entry which is preliminary data.</text>
</comment>
<name>A0AAD6V7D2_9AGAR</name>
<organism evidence="2 3">
    <name type="scientific">Mycena pura</name>
    <dbReference type="NCBI Taxonomy" id="153505"/>
    <lineage>
        <taxon>Eukaryota</taxon>
        <taxon>Fungi</taxon>
        <taxon>Dikarya</taxon>
        <taxon>Basidiomycota</taxon>
        <taxon>Agaricomycotina</taxon>
        <taxon>Agaricomycetes</taxon>
        <taxon>Agaricomycetidae</taxon>
        <taxon>Agaricales</taxon>
        <taxon>Marasmiineae</taxon>
        <taxon>Mycenaceae</taxon>
        <taxon>Mycena</taxon>
    </lineage>
</organism>
<evidence type="ECO:0000256" key="1">
    <source>
        <dbReference type="SAM" id="MobiDB-lite"/>
    </source>
</evidence>